<dbReference type="GO" id="GO:0003677">
    <property type="term" value="F:DNA binding"/>
    <property type="evidence" value="ECO:0007669"/>
    <property type="project" value="UniProtKB-KW"/>
</dbReference>
<dbReference type="GO" id="GO:0016787">
    <property type="term" value="F:hydrolase activity"/>
    <property type="evidence" value="ECO:0007669"/>
    <property type="project" value="UniProtKB-KW"/>
</dbReference>
<dbReference type="GO" id="GO:0042025">
    <property type="term" value="C:host cell nucleus"/>
    <property type="evidence" value="ECO:0007669"/>
    <property type="project" value="UniProtKB-SubCell"/>
</dbReference>
<evidence type="ECO:0000259" key="14">
    <source>
        <dbReference type="PROSITE" id="PS52020"/>
    </source>
</evidence>
<proteinExistence type="predicted"/>
<dbReference type="GO" id="GO:0016779">
    <property type="term" value="F:nucleotidyltransferase activity"/>
    <property type="evidence" value="ECO:0007669"/>
    <property type="project" value="UniProtKB-KW"/>
</dbReference>
<keyword evidence="6" id="KW-0540">Nuclease</keyword>
<keyword evidence="3" id="KW-0808">Transferase</keyword>
<keyword evidence="4" id="KW-0548">Nucleotidyltransferase</keyword>
<evidence type="ECO:0000256" key="12">
    <source>
        <dbReference type="ARBA" id="ARBA00023125"/>
    </source>
</evidence>
<name>A0A8A4XC23_9VIRU</name>
<comment type="subcellular location">
    <subcellularLocation>
        <location evidence="1">Host nucleus</location>
    </subcellularLocation>
</comment>
<sequence length="286" mass="32596">MQEADESQREPAGNTKTAGGKKRTPQPLQCYRWCFTLSAEGISESQVSQGLAPWCKEFYYQLEEGESGYMHYQGCFSLKEKERLAPLKNALGWQGIHLEPARSWWASRGYCRKNETRKGGPWDHKTKWIKTITKDMFYPWQTAIDNLISGDTDDRSVYWIYDPIGCGGKTAFAKYAAVHKRAAVLSNAASKDIAYALGTDEFTTVIFNFSRTVDGRVNYSAIEGIKDGLLFSAKYESKMMLFNPPHVIIFANFLPEAEALSLDRWIVYELKDKELVKSKPKHNELN</sequence>
<dbReference type="Pfam" id="PF02407">
    <property type="entry name" value="Viral_Rep"/>
    <property type="match status" value="1"/>
</dbReference>
<keyword evidence="11" id="KW-0190">Covalent protein-DNA linkage</keyword>
<evidence type="ECO:0000256" key="1">
    <source>
        <dbReference type="ARBA" id="ARBA00004147"/>
    </source>
</evidence>
<dbReference type="PROSITE" id="PS52020">
    <property type="entry name" value="CRESS_DNA_REP"/>
    <property type="match status" value="1"/>
</dbReference>
<dbReference type="GO" id="GO:0006260">
    <property type="term" value="P:DNA replication"/>
    <property type="evidence" value="ECO:0007669"/>
    <property type="project" value="UniProtKB-KW"/>
</dbReference>
<evidence type="ECO:0000256" key="5">
    <source>
        <dbReference type="ARBA" id="ARBA00022705"/>
    </source>
</evidence>
<dbReference type="EMBL" id="MW182765">
    <property type="protein sequence ID" value="QTE03382.1"/>
    <property type="molecule type" value="Genomic_DNA"/>
</dbReference>
<feature type="domain" description="CRESS-DNA virus Rep endonuclease" evidence="14">
    <location>
        <begin position="27"/>
        <end position="127"/>
    </location>
</feature>
<dbReference type="GO" id="GO:0004519">
    <property type="term" value="F:endonuclease activity"/>
    <property type="evidence" value="ECO:0007669"/>
    <property type="project" value="UniProtKB-KW"/>
</dbReference>
<evidence type="ECO:0000256" key="4">
    <source>
        <dbReference type="ARBA" id="ARBA00022695"/>
    </source>
</evidence>
<feature type="region of interest" description="Disordered" evidence="13">
    <location>
        <begin position="1"/>
        <end position="24"/>
    </location>
</feature>
<reference evidence="15" key="1">
    <citation type="submission" date="2020-10" db="EMBL/GenBank/DDBJ databases">
        <title>CRESS DNA virus dark matter in the feces of wild birds.</title>
        <authorList>
            <person name="Yang S."/>
            <person name="Zhang W."/>
        </authorList>
    </citation>
    <scope>NUCLEOTIDE SEQUENCE</scope>
    <source>
        <strain evidence="15">Cra70usv7</strain>
    </source>
</reference>
<evidence type="ECO:0000256" key="7">
    <source>
        <dbReference type="ARBA" id="ARBA00022723"/>
    </source>
</evidence>
<keyword evidence="10" id="KW-0378">Hydrolase</keyword>
<evidence type="ECO:0000256" key="9">
    <source>
        <dbReference type="ARBA" id="ARBA00022759"/>
    </source>
</evidence>
<dbReference type="GO" id="GO:0000166">
    <property type="term" value="F:nucleotide binding"/>
    <property type="evidence" value="ECO:0007669"/>
    <property type="project" value="UniProtKB-KW"/>
</dbReference>
<keyword evidence="2" id="KW-1048">Host nucleus</keyword>
<dbReference type="GO" id="GO:0046872">
    <property type="term" value="F:metal ion binding"/>
    <property type="evidence" value="ECO:0007669"/>
    <property type="project" value="UniProtKB-KW"/>
</dbReference>
<protein>
    <submittedName>
        <fullName evidence="15">Replication-associated protein</fullName>
    </submittedName>
</protein>
<keyword evidence="5" id="KW-0235">DNA replication</keyword>
<evidence type="ECO:0000256" key="13">
    <source>
        <dbReference type="SAM" id="MobiDB-lite"/>
    </source>
</evidence>
<keyword evidence="12" id="KW-0238">DNA-binding</keyword>
<evidence type="ECO:0000256" key="3">
    <source>
        <dbReference type="ARBA" id="ARBA00022679"/>
    </source>
</evidence>
<evidence type="ECO:0000256" key="10">
    <source>
        <dbReference type="ARBA" id="ARBA00022801"/>
    </source>
</evidence>
<evidence type="ECO:0000313" key="15">
    <source>
        <dbReference type="EMBL" id="QTE03382.1"/>
    </source>
</evidence>
<organism evidence="15">
    <name type="scientific">Grus japonensis CRESS-DNA-virus sp</name>
    <dbReference type="NCBI Taxonomy" id="2815045"/>
    <lineage>
        <taxon>Viruses</taxon>
        <taxon>Monodnaviria</taxon>
        <taxon>Shotokuvirae</taxon>
        <taxon>Cressdnaviricota</taxon>
    </lineage>
</organism>
<accession>A0A8A4XC23</accession>
<evidence type="ECO:0000256" key="2">
    <source>
        <dbReference type="ARBA" id="ARBA00022562"/>
    </source>
</evidence>
<keyword evidence="9" id="KW-0255">Endonuclease</keyword>
<keyword evidence="7" id="KW-0479">Metal-binding</keyword>
<dbReference type="InterPro" id="IPR049912">
    <property type="entry name" value="CRESS_DNA_REP"/>
</dbReference>
<keyword evidence="8" id="KW-0547">Nucleotide-binding</keyword>
<dbReference type="Gene3D" id="3.40.1310.20">
    <property type="match status" value="1"/>
</dbReference>
<evidence type="ECO:0000256" key="6">
    <source>
        <dbReference type="ARBA" id="ARBA00022722"/>
    </source>
</evidence>
<evidence type="ECO:0000256" key="11">
    <source>
        <dbReference type="ARBA" id="ARBA00023124"/>
    </source>
</evidence>
<evidence type="ECO:0000256" key="8">
    <source>
        <dbReference type="ARBA" id="ARBA00022741"/>
    </source>
</evidence>